<proteinExistence type="predicted"/>
<organism evidence="2">
    <name type="scientific">Mesorhizobium sp. WSM2240</name>
    <dbReference type="NCBI Taxonomy" id="3228851"/>
    <lineage>
        <taxon>Bacteria</taxon>
        <taxon>Pseudomonadati</taxon>
        <taxon>Pseudomonadota</taxon>
        <taxon>Alphaproteobacteria</taxon>
        <taxon>Hyphomicrobiales</taxon>
        <taxon>Phyllobacteriaceae</taxon>
        <taxon>Mesorhizobium</taxon>
    </lineage>
</organism>
<dbReference type="AlphaFoldDB" id="A0AAU8CPH4"/>
<dbReference type="Pfam" id="PF21834">
    <property type="entry name" value="DUF6894"/>
    <property type="match status" value="1"/>
</dbReference>
<name>A0AAU8CPH4_9HYPH</name>
<dbReference type="EMBL" id="CP159253">
    <property type="protein sequence ID" value="XCG48737.1"/>
    <property type="molecule type" value="Genomic_DNA"/>
</dbReference>
<dbReference type="RefSeq" id="WP_353646980.1">
    <property type="nucleotide sequence ID" value="NZ_CP159253.1"/>
</dbReference>
<protein>
    <recommendedName>
        <fullName evidence="1">DUF6894 domain-containing protein</fullName>
    </recommendedName>
</protein>
<dbReference type="InterPro" id="IPR054189">
    <property type="entry name" value="DUF6894"/>
</dbReference>
<sequence>MPRYFFHYRDGDRLSEDYEGELLPGIAAVEETAMASAKEIIAEGLLGGNPVLTGYSYEIRDEARNLVLVFPFSEAAGSLAPAVRRSRHRR</sequence>
<evidence type="ECO:0000259" key="1">
    <source>
        <dbReference type="Pfam" id="PF21834"/>
    </source>
</evidence>
<gene>
    <name evidence="2" type="ORF">ABVK50_26575</name>
</gene>
<evidence type="ECO:0000313" key="2">
    <source>
        <dbReference type="EMBL" id="XCG48737.1"/>
    </source>
</evidence>
<feature type="domain" description="DUF6894" evidence="1">
    <location>
        <begin position="3"/>
        <end position="73"/>
    </location>
</feature>
<accession>A0AAU8CPH4</accession>
<reference evidence="2" key="1">
    <citation type="submission" date="2024-06" db="EMBL/GenBank/DDBJ databases">
        <title>Mesorhizobium karijinii sp. nov., a symbiont of the iconic Swainsona formosa from arid Australia.</title>
        <authorList>
            <person name="Hill Y.J."/>
            <person name="Watkin E.L.J."/>
            <person name="O'Hara G.W."/>
            <person name="Terpolilli J."/>
            <person name="Tye M.L."/>
            <person name="Kohlmeier M.G."/>
        </authorList>
    </citation>
    <scope>NUCLEOTIDE SEQUENCE</scope>
    <source>
        <strain evidence="2">WSM2240</strain>
    </source>
</reference>